<dbReference type="SUPFAM" id="SSF56519">
    <property type="entry name" value="Penicillin binding protein dimerisation domain"/>
    <property type="match status" value="1"/>
</dbReference>
<dbReference type="GO" id="GO:0005886">
    <property type="term" value="C:plasma membrane"/>
    <property type="evidence" value="ECO:0007669"/>
    <property type="project" value="TreeGrafter"/>
</dbReference>
<keyword evidence="4" id="KW-1133">Transmembrane helix</keyword>
<dbReference type="InterPro" id="IPR036138">
    <property type="entry name" value="PBP_dimer_sf"/>
</dbReference>
<protein>
    <submittedName>
        <fullName evidence="7">Peptidoglycan glycosyltransferase</fullName>
        <ecNumber evidence="7">2.4.1.129</ecNumber>
    </submittedName>
</protein>
<evidence type="ECO:0000259" key="6">
    <source>
        <dbReference type="Pfam" id="PF03717"/>
    </source>
</evidence>
<dbReference type="STRING" id="269796.Rru_A0956"/>
<dbReference type="Pfam" id="PF03717">
    <property type="entry name" value="PBP_dimer"/>
    <property type="match status" value="1"/>
</dbReference>
<evidence type="ECO:0000313" key="7">
    <source>
        <dbReference type="EMBL" id="ABC21757.1"/>
    </source>
</evidence>
<dbReference type="Gene3D" id="3.40.710.10">
    <property type="entry name" value="DD-peptidase/beta-lactamase superfamily"/>
    <property type="match status" value="1"/>
</dbReference>
<evidence type="ECO:0000259" key="5">
    <source>
        <dbReference type="Pfam" id="PF00905"/>
    </source>
</evidence>
<keyword evidence="8" id="KW-1185">Reference proteome</keyword>
<dbReference type="GO" id="GO:0008658">
    <property type="term" value="F:penicillin binding"/>
    <property type="evidence" value="ECO:0007669"/>
    <property type="project" value="InterPro"/>
</dbReference>
<dbReference type="SUPFAM" id="SSF56601">
    <property type="entry name" value="beta-lactamase/transpeptidase-like"/>
    <property type="match status" value="1"/>
</dbReference>
<dbReference type="PhylomeDB" id="Q2RVT8"/>
<feature type="domain" description="Penicillin-binding protein transpeptidase" evidence="5">
    <location>
        <begin position="256"/>
        <end position="539"/>
    </location>
</feature>
<gene>
    <name evidence="7" type="ordered locus">Rru_A0956</name>
</gene>
<keyword evidence="3 4" id="KW-0472">Membrane</keyword>
<evidence type="ECO:0000313" key="8">
    <source>
        <dbReference type="Proteomes" id="UP000001929"/>
    </source>
</evidence>
<evidence type="ECO:0000256" key="1">
    <source>
        <dbReference type="ARBA" id="ARBA00004370"/>
    </source>
</evidence>
<dbReference type="Gene3D" id="3.30.450.330">
    <property type="match status" value="1"/>
</dbReference>
<keyword evidence="2" id="KW-0645">Protease</keyword>
<dbReference type="Proteomes" id="UP000001929">
    <property type="component" value="Chromosome"/>
</dbReference>
<evidence type="ECO:0000256" key="4">
    <source>
        <dbReference type="SAM" id="Phobius"/>
    </source>
</evidence>
<dbReference type="EMBL" id="CP000230">
    <property type="protein sequence ID" value="ABC21757.1"/>
    <property type="molecule type" value="Genomic_DNA"/>
</dbReference>
<keyword evidence="2" id="KW-0121">Carboxypeptidase</keyword>
<dbReference type="Gene3D" id="3.90.1310.10">
    <property type="entry name" value="Penicillin-binding protein 2a (Domain 2)"/>
    <property type="match status" value="1"/>
</dbReference>
<feature type="transmembrane region" description="Helical" evidence="4">
    <location>
        <begin position="49"/>
        <end position="68"/>
    </location>
</feature>
<keyword evidence="7" id="KW-0808">Transferase</keyword>
<keyword evidence="7" id="KW-0328">Glycosyltransferase</keyword>
<dbReference type="GO" id="GO:0004180">
    <property type="term" value="F:carboxypeptidase activity"/>
    <property type="evidence" value="ECO:0007669"/>
    <property type="project" value="UniProtKB-KW"/>
</dbReference>
<feature type="domain" description="Penicillin-binding protein dimerisation" evidence="6">
    <location>
        <begin position="95"/>
        <end position="221"/>
    </location>
</feature>
<accession>Q2RVT8</accession>
<sequence length="599" mass="64873">MIALLKNRREKRFVYPGAEIRFDRTAERGRGADLEGVVHQGIETGRMRLMVAACLFGLAFSVIGGRLVQLMVVRGPGEPVAVVSAEDTPIETRMARADIVDRNGLVLATNLPTVNLYADTRAIPERDRLRAIAVLPTLFPELTVADLTNKMVPGRAFIYLRRNLTPSEQQSVNDLGIPGLHFERSERRVYPAGRLVAHVVGATDVDNNGIAGLEKAFESKLTSSDLPLRLSLDIRVQHAIHRALQDSIDHFQAIGGAALVMDVETAEVVAMVSLPDYEPEKIGAASEDARFNRATLGVFEMGSTFKLFNTALALDAGLKLSESFDARNPIRISRFTITDFHPEGRWLSIPEILMYSSNLGSARMAVAVGTDRQREFLGRMGLLDAIPFEIPEVGRPLVPNPWREVSTMTISFGHGLSVTPLHLVTGVSALVNGGLLRPPTLLLRSPETTPAGKQVLTTQNSTAMRALMRLVVEAGSGKNADVKGYYIGGKTGSAEKEGASGGYSKSAVRTSFVGVFPMTKPRYVVMAMLDDPKAVKGTYGYRTAGWNATPTVGRMIAEIAPLLGVQPVRGDPAVQFGPQLVQQVGLRFAEPEGGRGVSR</sequence>
<keyword evidence="4" id="KW-0812">Transmembrane</keyword>
<dbReference type="EnsemblBacteria" id="ABC21757">
    <property type="protein sequence ID" value="ABC21757"/>
    <property type="gene ID" value="Rru_A0956"/>
</dbReference>
<dbReference type="InterPro" id="IPR050515">
    <property type="entry name" value="Beta-lactam/transpept"/>
</dbReference>
<evidence type="ECO:0000256" key="3">
    <source>
        <dbReference type="ARBA" id="ARBA00023136"/>
    </source>
</evidence>
<name>Q2RVT8_RHORT</name>
<dbReference type="PANTHER" id="PTHR30627">
    <property type="entry name" value="PEPTIDOGLYCAN D,D-TRANSPEPTIDASE"/>
    <property type="match status" value="1"/>
</dbReference>
<organism evidence="7 8">
    <name type="scientific">Rhodospirillum rubrum (strain ATCC 11170 / ATH 1.1.1 / DSM 467 / LMG 4362 / NCIMB 8255 / S1)</name>
    <dbReference type="NCBI Taxonomy" id="269796"/>
    <lineage>
        <taxon>Bacteria</taxon>
        <taxon>Pseudomonadati</taxon>
        <taxon>Pseudomonadota</taxon>
        <taxon>Alphaproteobacteria</taxon>
        <taxon>Rhodospirillales</taxon>
        <taxon>Rhodospirillaceae</taxon>
        <taxon>Rhodospirillum</taxon>
    </lineage>
</organism>
<dbReference type="AlphaFoldDB" id="Q2RVT8"/>
<dbReference type="InterPro" id="IPR001460">
    <property type="entry name" value="PCN-bd_Tpept"/>
</dbReference>
<dbReference type="PANTHER" id="PTHR30627:SF1">
    <property type="entry name" value="PEPTIDOGLYCAN D,D-TRANSPEPTIDASE FTSI"/>
    <property type="match status" value="1"/>
</dbReference>
<dbReference type="Pfam" id="PF00905">
    <property type="entry name" value="Transpeptidase"/>
    <property type="match status" value="1"/>
</dbReference>
<proteinExistence type="predicted"/>
<dbReference type="KEGG" id="rru:Rru_A0956"/>
<comment type="subcellular location">
    <subcellularLocation>
        <location evidence="1">Membrane</location>
    </subcellularLocation>
</comment>
<reference evidence="7 8" key="1">
    <citation type="journal article" date="2011" name="Stand. Genomic Sci.">
        <title>Complete genome sequence of Rhodospirillum rubrum type strain (S1).</title>
        <authorList>
            <person name="Munk A.C."/>
            <person name="Copeland A."/>
            <person name="Lucas S."/>
            <person name="Lapidus A."/>
            <person name="Del Rio T.G."/>
            <person name="Barry K."/>
            <person name="Detter J.C."/>
            <person name="Hammon N."/>
            <person name="Israni S."/>
            <person name="Pitluck S."/>
            <person name="Brettin T."/>
            <person name="Bruce D."/>
            <person name="Han C."/>
            <person name="Tapia R."/>
            <person name="Gilna P."/>
            <person name="Schmutz J."/>
            <person name="Larimer F."/>
            <person name="Land M."/>
            <person name="Kyrpides N.C."/>
            <person name="Mavromatis K."/>
            <person name="Richardson P."/>
            <person name="Rohde M."/>
            <person name="Goker M."/>
            <person name="Klenk H.P."/>
            <person name="Zhang Y."/>
            <person name="Roberts G.P."/>
            <person name="Reslewic S."/>
            <person name="Schwartz D.C."/>
        </authorList>
    </citation>
    <scope>NUCLEOTIDE SEQUENCE [LARGE SCALE GENOMIC DNA]</scope>
    <source>
        <strain evidence="8">ATCC 11170 / ATH 1.1.1 / DSM 467 / LMG 4362 / NCIMB 8255 / S1</strain>
    </source>
</reference>
<dbReference type="PATRIC" id="fig|269796.9.peg.1012"/>
<dbReference type="RefSeq" id="WP_011388711.1">
    <property type="nucleotide sequence ID" value="NC_007643.1"/>
</dbReference>
<dbReference type="HOGENOM" id="CLU_009289_6_2_5"/>
<dbReference type="EC" id="2.4.1.129" evidence="7"/>
<keyword evidence="2" id="KW-0378">Hydrolase</keyword>
<dbReference type="InterPro" id="IPR005311">
    <property type="entry name" value="PBP_dimer"/>
</dbReference>
<evidence type="ECO:0000256" key="2">
    <source>
        <dbReference type="ARBA" id="ARBA00022645"/>
    </source>
</evidence>
<dbReference type="GO" id="GO:0071555">
    <property type="term" value="P:cell wall organization"/>
    <property type="evidence" value="ECO:0007669"/>
    <property type="project" value="TreeGrafter"/>
</dbReference>
<dbReference type="eggNOG" id="COG0768">
    <property type="taxonomic scope" value="Bacteria"/>
</dbReference>
<dbReference type="GO" id="GO:0016757">
    <property type="term" value="F:glycosyltransferase activity"/>
    <property type="evidence" value="ECO:0007669"/>
    <property type="project" value="UniProtKB-KW"/>
</dbReference>
<dbReference type="InterPro" id="IPR012338">
    <property type="entry name" value="Beta-lactam/transpept-like"/>
</dbReference>